<organism evidence="1 2">
    <name type="scientific">Gigaspora margarita</name>
    <dbReference type="NCBI Taxonomy" id="4874"/>
    <lineage>
        <taxon>Eukaryota</taxon>
        <taxon>Fungi</taxon>
        <taxon>Fungi incertae sedis</taxon>
        <taxon>Mucoromycota</taxon>
        <taxon>Glomeromycotina</taxon>
        <taxon>Glomeromycetes</taxon>
        <taxon>Diversisporales</taxon>
        <taxon>Gigasporaceae</taxon>
        <taxon>Gigaspora</taxon>
    </lineage>
</organism>
<dbReference type="Proteomes" id="UP000789901">
    <property type="component" value="Unassembled WGS sequence"/>
</dbReference>
<evidence type="ECO:0000313" key="2">
    <source>
        <dbReference type="Proteomes" id="UP000789901"/>
    </source>
</evidence>
<sequence length="44" mass="5271">MYNERLYNFITTEDENTIINSYSVLVKYDPKEHDQSRLDKKSAT</sequence>
<evidence type="ECO:0000313" key="1">
    <source>
        <dbReference type="EMBL" id="CAG8645267.1"/>
    </source>
</evidence>
<accession>A0ABN7UPN6</accession>
<proteinExistence type="predicted"/>
<comment type="caution">
    <text evidence="1">The sequence shown here is derived from an EMBL/GenBank/DDBJ whole genome shotgun (WGS) entry which is preliminary data.</text>
</comment>
<gene>
    <name evidence="1" type="ORF">GMARGA_LOCUS9061</name>
</gene>
<reference evidence="1 2" key="1">
    <citation type="submission" date="2021-06" db="EMBL/GenBank/DDBJ databases">
        <authorList>
            <person name="Kallberg Y."/>
            <person name="Tangrot J."/>
            <person name="Rosling A."/>
        </authorList>
    </citation>
    <scope>NUCLEOTIDE SEQUENCE [LARGE SCALE GENOMIC DNA]</scope>
    <source>
        <strain evidence="1 2">120-4 pot B 10/14</strain>
    </source>
</reference>
<protein>
    <submittedName>
        <fullName evidence="1">37853_t:CDS:1</fullName>
    </submittedName>
</protein>
<keyword evidence="2" id="KW-1185">Reference proteome</keyword>
<name>A0ABN7UPN6_GIGMA</name>
<dbReference type="EMBL" id="CAJVQB010004777">
    <property type="protein sequence ID" value="CAG8645267.1"/>
    <property type="molecule type" value="Genomic_DNA"/>
</dbReference>